<organism evidence="2 3">
    <name type="scientific">Methanobacterium alkalithermotolerans</name>
    <dbReference type="NCBI Taxonomy" id="2731220"/>
    <lineage>
        <taxon>Archaea</taxon>
        <taxon>Methanobacteriati</taxon>
        <taxon>Methanobacteriota</taxon>
        <taxon>Methanomada group</taxon>
        <taxon>Methanobacteria</taxon>
        <taxon>Methanobacteriales</taxon>
        <taxon>Methanobacteriaceae</taxon>
        <taxon>Methanobacterium</taxon>
    </lineage>
</organism>
<dbReference type="SUPFAM" id="SSF53850">
    <property type="entry name" value="Periplasmic binding protein-like II"/>
    <property type="match status" value="1"/>
</dbReference>
<feature type="domain" description="Solute-binding protein family 3/N-terminal" evidence="1">
    <location>
        <begin position="34"/>
        <end position="254"/>
    </location>
</feature>
<dbReference type="EMBL" id="CP058560">
    <property type="protein sequence ID" value="QUH22499.1"/>
    <property type="molecule type" value="Genomic_DNA"/>
</dbReference>
<dbReference type="OrthoDB" id="10037at2157"/>
<dbReference type="Gene3D" id="3.40.190.10">
    <property type="entry name" value="Periplasmic binding protein-like II"/>
    <property type="match status" value="2"/>
</dbReference>
<protein>
    <submittedName>
        <fullName evidence="2">ABC transporter substrate-binding protein</fullName>
    </submittedName>
</protein>
<evidence type="ECO:0000313" key="3">
    <source>
        <dbReference type="Proteomes" id="UP000681041"/>
    </source>
</evidence>
<reference evidence="2" key="1">
    <citation type="submission" date="2020-07" db="EMBL/GenBank/DDBJ databases">
        <title>Methanobacterium. sp. MethCan genome.</title>
        <authorList>
            <person name="Postec A."/>
            <person name="Quemeneur M."/>
        </authorList>
    </citation>
    <scope>NUCLEOTIDE SEQUENCE</scope>
    <source>
        <strain evidence="2">MethCAN</strain>
    </source>
</reference>
<dbReference type="PANTHER" id="PTHR30024">
    <property type="entry name" value="ALIPHATIC SULFONATES-BINDING PROTEIN-RELATED"/>
    <property type="match status" value="1"/>
</dbReference>
<dbReference type="SMART" id="SM00062">
    <property type="entry name" value="PBPb"/>
    <property type="match status" value="1"/>
</dbReference>
<dbReference type="KEGG" id="meme:HYG87_01325"/>
<dbReference type="PANTHER" id="PTHR30024:SF42">
    <property type="entry name" value="ALIPHATIC SULFONATES-BINDING PROTEIN-RELATED"/>
    <property type="match status" value="1"/>
</dbReference>
<evidence type="ECO:0000313" key="2">
    <source>
        <dbReference type="EMBL" id="QUH22499.1"/>
    </source>
</evidence>
<proteinExistence type="predicted"/>
<dbReference type="GeneID" id="64819363"/>
<gene>
    <name evidence="2" type="ORF">HYG87_01325</name>
</gene>
<evidence type="ECO:0000259" key="1">
    <source>
        <dbReference type="SMART" id="SM00062"/>
    </source>
</evidence>
<dbReference type="InterPro" id="IPR001638">
    <property type="entry name" value="Solute-binding_3/MltF_N"/>
</dbReference>
<dbReference type="RefSeq" id="WP_211533443.1">
    <property type="nucleotide sequence ID" value="NZ_CP058560.1"/>
</dbReference>
<keyword evidence="3" id="KW-1185">Reference proteome</keyword>
<dbReference type="Proteomes" id="UP000681041">
    <property type="component" value="Chromosome"/>
</dbReference>
<name>A0A8T8K3K7_9EURY</name>
<dbReference type="Pfam" id="PF13379">
    <property type="entry name" value="NMT1_2"/>
    <property type="match status" value="1"/>
</dbReference>
<accession>A0A8T8K3K7</accession>
<dbReference type="AlphaFoldDB" id="A0A8T8K3K7"/>
<sequence length="351" mass="38779">MVNKKIGLFIGLILIIGLSIGIILNTGTSSADDTLRVGYLPSTGHALYFIAYEQGFFEEEGLQVELNEFQTGPDEINALLADKLDVEAGGVGEPLSFINNGKDLYIIGGAMGGGSASIANSPELAEELRNNPKEYEGKTVATVKMSTPDVVIKGALKKDGVDLEKINFVEFKTAADVVQAVKSGKAPIGLVWPPFQFTAEEQGLYIVKSSNEYEPDHPCCRIVTTSSKVEEDRDKWVRFERALIKAYDYYQNNPDGSVQAVGKYVKMDPEALKQALYDENLSLSPDPNKKGTLEYWELLEILGYDEIKDPTALENSIDTTIYKDALDQLAQENPNNQIYQQLLEQYAKLNE</sequence>